<dbReference type="EMBL" id="JGWH01000151">
    <property type="protein sequence ID" value="KCV31948.1"/>
    <property type="molecule type" value="Genomic_DNA"/>
</dbReference>
<gene>
    <name evidence="3" type="ORF">L490_2023</name>
</gene>
<evidence type="ECO:0000313" key="3">
    <source>
        <dbReference type="EMBL" id="KCV31948.1"/>
    </source>
</evidence>
<keyword evidence="2" id="KW-0812">Transmembrane</keyword>
<evidence type="ECO:0008006" key="5">
    <source>
        <dbReference type="Google" id="ProtNLM"/>
    </source>
</evidence>
<accession>A0ABR4RCS0</accession>
<keyword evidence="2" id="KW-0472">Membrane</keyword>
<comment type="caution">
    <text evidence="3">The sequence shown here is derived from an EMBL/GenBank/DDBJ whole genome shotgun (WGS) entry which is preliminary data.</text>
</comment>
<evidence type="ECO:0000256" key="1">
    <source>
        <dbReference type="SAM" id="MobiDB-lite"/>
    </source>
</evidence>
<organism evidence="3 4">
    <name type="scientific">Bordetella bronchiseptica 00-P-2796</name>
    <dbReference type="NCBI Taxonomy" id="1331199"/>
    <lineage>
        <taxon>Bacteria</taxon>
        <taxon>Pseudomonadati</taxon>
        <taxon>Pseudomonadota</taxon>
        <taxon>Betaproteobacteria</taxon>
        <taxon>Burkholderiales</taxon>
        <taxon>Alcaligenaceae</taxon>
        <taxon>Bordetella</taxon>
    </lineage>
</organism>
<evidence type="ECO:0000313" key="4">
    <source>
        <dbReference type="Proteomes" id="UP000025756"/>
    </source>
</evidence>
<protein>
    <recommendedName>
        <fullName evidence="5">Holin</fullName>
    </recommendedName>
</protein>
<sequence>MFGGFTANELAALGGLALAVLGFVANFWFKWQHLKIARQAASEANNVKARQGSDDGDEATY</sequence>
<feature type="region of interest" description="Disordered" evidence="1">
    <location>
        <begin position="42"/>
        <end position="61"/>
    </location>
</feature>
<dbReference type="Proteomes" id="UP000025756">
    <property type="component" value="Unassembled WGS sequence"/>
</dbReference>
<name>A0ABR4RCS0_BORBO</name>
<keyword evidence="4" id="KW-1185">Reference proteome</keyword>
<evidence type="ECO:0000256" key="2">
    <source>
        <dbReference type="SAM" id="Phobius"/>
    </source>
</evidence>
<feature type="transmembrane region" description="Helical" evidence="2">
    <location>
        <begin position="12"/>
        <end position="29"/>
    </location>
</feature>
<proteinExistence type="predicted"/>
<keyword evidence="2" id="KW-1133">Transmembrane helix</keyword>
<reference evidence="3 4" key="1">
    <citation type="submission" date="2014-03" db="EMBL/GenBank/DDBJ databases">
        <title>Genome sequence of Bordetella bronchiseptica.</title>
        <authorList>
            <person name="Harvill E."/>
            <person name="Goodfield L.L."/>
            <person name="Ivanov Y.V."/>
            <person name="Meyer J.A."/>
            <person name="Muse S.J."/>
            <person name="Jacobs N."/>
            <person name="Bendor L."/>
            <person name="Smallridge W.E."/>
            <person name="Brinkac L.M."/>
            <person name="Sanka R."/>
            <person name="Kim M."/>
            <person name="Losada L."/>
        </authorList>
    </citation>
    <scope>NUCLEOTIDE SEQUENCE [LARGE SCALE GENOMIC DNA]</scope>
    <source>
        <strain evidence="3 4">00-P-2796</strain>
    </source>
</reference>